<dbReference type="InterPro" id="IPR006527">
    <property type="entry name" value="F-box-assoc_dom_typ1"/>
</dbReference>
<sequence>MRDYWALGNPQFYINGVVHWVAKHQRNNVWCKFILTFDICDEVFREISFPQGWNHSFGWFDKVYVITGGESLTVVHQFGRSDSLDIWAMKEYGVPESRIKVCCLSLLPEWQLEGPRALLAFRKDGTILLQTDGGRGELISLISYEQRLLNLEIKGTDLSFADYYVERLFLLDETKGVASY</sequence>
<proteinExistence type="predicted"/>
<keyword evidence="3" id="KW-1185">Reference proteome</keyword>
<dbReference type="AlphaFoldDB" id="A0AAD7LLY1"/>
<gene>
    <name evidence="2" type="ORF">O6P43_020832</name>
</gene>
<evidence type="ECO:0000313" key="2">
    <source>
        <dbReference type="EMBL" id="KAJ7960382.1"/>
    </source>
</evidence>
<evidence type="ECO:0000313" key="3">
    <source>
        <dbReference type="Proteomes" id="UP001163823"/>
    </source>
</evidence>
<protein>
    <submittedName>
        <fullName evidence="2">F-box protein family</fullName>
    </submittedName>
</protein>
<comment type="caution">
    <text evidence="2">The sequence shown here is derived from an EMBL/GenBank/DDBJ whole genome shotgun (WGS) entry which is preliminary data.</text>
</comment>
<feature type="domain" description="F-box associated beta-propeller type 1" evidence="1">
    <location>
        <begin position="11"/>
        <end position="93"/>
    </location>
</feature>
<dbReference type="EMBL" id="JARAOO010000008">
    <property type="protein sequence ID" value="KAJ7960382.1"/>
    <property type="molecule type" value="Genomic_DNA"/>
</dbReference>
<accession>A0AAD7LLY1</accession>
<reference evidence="2" key="1">
    <citation type="journal article" date="2023" name="Science">
        <title>Elucidation of the pathway for biosynthesis of saponin adjuvants from the soapbark tree.</title>
        <authorList>
            <person name="Reed J."/>
            <person name="Orme A."/>
            <person name="El-Demerdash A."/>
            <person name="Owen C."/>
            <person name="Martin L.B.B."/>
            <person name="Misra R.C."/>
            <person name="Kikuchi S."/>
            <person name="Rejzek M."/>
            <person name="Martin A.C."/>
            <person name="Harkess A."/>
            <person name="Leebens-Mack J."/>
            <person name="Louveau T."/>
            <person name="Stephenson M.J."/>
            <person name="Osbourn A."/>
        </authorList>
    </citation>
    <scope>NUCLEOTIDE SEQUENCE</scope>
    <source>
        <strain evidence="2">S10</strain>
    </source>
</reference>
<dbReference type="KEGG" id="qsa:O6P43_020832"/>
<organism evidence="2 3">
    <name type="scientific">Quillaja saponaria</name>
    <name type="common">Soap bark tree</name>
    <dbReference type="NCBI Taxonomy" id="32244"/>
    <lineage>
        <taxon>Eukaryota</taxon>
        <taxon>Viridiplantae</taxon>
        <taxon>Streptophyta</taxon>
        <taxon>Embryophyta</taxon>
        <taxon>Tracheophyta</taxon>
        <taxon>Spermatophyta</taxon>
        <taxon>Magnoliopsida</taxon>
        <taxon>eudicotyledons</taxon>
        <taxon>Gunneridae</taxon>
        <taxon>Pentapetalae</taxon>
        <taxon>rosids</taxon>
        <taxon>fabids</taxon>
        <taxon>Fabales</taxon>
        <taxon>Quillajaceae</taxon>
        <taxon>Quillaja</taxon>
    </lineage>
</organism>
<dbReference type="Pfam" id="PF07734">
    <property type="entry name" value="FBA_1"/>
    <property type="match status" value="1"/>
</dbReference>
<name>A0AAD7LLY1_QUISA</name>
<dbReference type="Proteomes" id="UP001163823">
    <property type="component" value="Chromosome 8"/>
</dbReference>
<evidence type="ECO:0000259" key="1">
    <source>
        <dbReference type="Pfam" id="PF07734"/>
    </source>
</evidence>